<evidence type="ECO:0000313" key="1">
    <source>
        <dbReference type="EMBL" id="GAI74762.1"/>
    </source>
</evidence>
<protein>
    <submittedName>
        <fullName evidence="1">Uncharacterized protein</fullName>
    </submittedName>
</protein>
<dbReference type="AlphaFoldDB" id="X1R1U6"/>
<sequence length="126" mass="14067">MKVKIVINVKETTKGDIRDFVQMIREWELRTPKATIYGVLFETDPEITSEEAKAIFEGIFPEFKHLVEIPASKAQLLRLGARGVAVGGKLMGTCDELTLSIGEATEEEMRELQEAQTISLVKMVKG</sequence>
<comment type="caution">
    <text evidence="1">The sequence shown here is derived from an EMBL/GenBank/DDBJ whole genome shotgun (WGS) entry which is preliminary data.</text>
</comment>
<reference evidence="1" key="1">
    <citation type="journal article" date="2014" name="Front. Microbiol.">
        <title>High frequency of phylogenetically diverse reductive dehalogenase-homologous genes in deep subseafloor sedimentary metagenomes.</title>
        <authorList>
            <person name="Kawai M."/>
            <person name="Futagami T."/>
            <person name="Toyoda A."/>
            <person name="Takaki Y."/>
            <person name="Nishi S."/>
            <person name="Hori S."/>
            <person name="Arai W."/>
            <person name="Tsubouchi T."/>
            <person name="Morono Y."/>
            <person name="Uchiyama I."/>
            <person name="Ito T."/>
            <person name="Fujiyama A."/>
            <person name="Inagaki F."/>
            <person name="Takami H."/>
        </authorList>
    </citation>
    <scope>NUCLEOTIDE SEQUENCE</scope>
    <source>
        <strain evidence="1">Expedition CK06-06</strain>
    </source>
</reference>
<organism evidence="1">
    <name type="scientific">marine sediment metagenome</name>
    <dbReference type="NCBI Taxonomy" id="412755"/>
    <lineage>
        <taxon>unclassified sequences</taxon>
        <taxon>metagenomes</taxon>
        <taxon>ecological metagenomes</taxon>
    </lineage>
</organism>
<accession>X1R1U6</accession>
<name>X1R1U6_9ZZZZ</name>
<gene>
    <name evidence="1" type="ORF">S12H4_20350</name>
</gene>
<proteinExistence type="predicted"/>
<dbReference type="EMBL" id="BARW01010308">
    <property type="protein sequence ID" value="GAI74762.1"/>
    <property type="molecule type" value="Genomic_DNA"/>
</dbReference>